<dbReference type="KEGG" id="slr:L21SP2_3337"/>
<evidence type="ECO:0000313" key="1">
    <source>
        <dbReference type="EMBL" id="AHC16675.1"/>
    </source>
</evidence>
<dbReference type="STRING" id="1307761.L21SP2_3337"/>
<dbReference type="EMBL" id="CP006939">
    <property type="protein sequence ID" value="AHC16675.1"/>
    <property type="molecule type" value="Genomic_DNA"/>
</dbReference>
<keyword evidence="2" id="KW-1185">Reference proteome</keyword>
<dbReference type="HOGENOM" id="CLU_2345017_0_0_12"/>
<sequence>MARELSQRAKQGSAKDVDRIMEHLHTDHSLAEIKAADFALDFIRSEEGTDCIRRYLFSGTGMQRNYSANYFRRRGMRSLLLQAWEQGAIDEIQAFCR</sequence>
<organism evidence="1 2">
    <name type="scientific">Salinispira pacifica</name>
    <dbReference type="NCBI Taxonomy" id="1307761"/>
    <lineage>
        <taxon>Bacteria</taxon>
        <taxon>Pseudomonadati</taxon>
        <taxon>Spirochaetota</taxon>
        <taxon>Spirochaetia</taxon>
        <taxon>Spirochaetales</taxon>
        <taxon>Spirochaetaceae</taxon>
        <taxon>Salinispira</taxon>
    </lineage>
</organism>
<accession>V5WM28</accession>
<reference evidence="1 2" key="1">
    <citation type="journal article" date="2015" name="Stand. Genomic Sci.">
        <title>Complete genome sequence and description of Salinispira pacifica gen. nov., sp. nov., a novel spirochaete isolated form a hypersaline microbial mat.</title>
        <authorList>
            <person name="Ben Hania W."/>
            <person name="Joseph M."/>
            <person name="Schumann P."/>
            <person name="Bunk B."/>
            <person name="Fiebig A."/>
            <person name="Sproer C."/>
            <person name="Klenk H.P."/>
            <person name="Fardeau M.L."/>
            <person name="Spring S."/>
        </authorList>
    </citation>
    <scope>NUCLEOTIDE SEQUENCE [LARGE SCALE GENOMIC DNA]</scope>
    <source>
        <strain evidence="1 2">L21-RPul-D2</strain>
    </source>
</reference>
<dbReference type="Proteomes" id="UP000018680">
    <property type="component" value="Chromosome"/>
</dbReference>
<evidence type="ECO:0000313" key="2">
    <source>
        <dbReference type="Proteomes" id="UP000018680"/>
    </source>
</evidence>
<dbReference type="AlphaFoldDB" id="V5WM28"/>
<protein>
    <submittedName>
        <fullName evidence="1">Uncharacterized protein</fullName>
    </submittedName>
</protein>
<name>V5WM28_9SPIO</name>
<proteinExistence type="predicted"/>
<dbReference type="eggNOG" id="COG1846">
    <property type="taxonomic scope" value="Bacteria"/>
</dbReference>
<gene>
    <name evidence="1" type="ORF">L21SP2_3337</name>
</gene>